<name>A0A9P5XTT9_9AGAR</name>
<feature type="compositionally biased region" description="Polar residues" evidence="1">
    <location>
        <begin position="1"/>
        <end position="21"/>
    </location>
</feature>
<dbReference type="AlphaFoldDB" id="A0A9P5XTT9"/>
<dbReference type="EMBL" id="MU150770">
    <property type="protein sequence ID" value="KAF9455326.1"/>
    <property type="molecule type" value="Genomic_DNA"/>
</dbReference>
<dbReference type="Proteomes" id="UP000807353">
    <property type="component" value="Unassembled WGS sequence"/>
</dbReference>
<comment type="caution">
    <text evidence="2">The sequence shown here is derived from an EMBL/GenBank/DDBJ whole genome shotgun (WGS) entry which is preliminary data.</text>
</comment>
<evidence type="ECO:0000313" key="3">
    <source>
        <dbReference type="Proteomes" id="UP000807353"/>
    </source>
</evidence>
<evidence type="ECO:0000313" key="2">
    <source>
        <dbReference type="EMBL" id="KAF9455326.1"/>
    </source>
</evidence>
<accession>A0A9P5XTT9</accession>
<sequence>MSRSISPPNTSGSIHFAQRTTPTRHRHLNSTHPTQTSDKTSQHSSLAPNPFEDPFVKKLYAKVQDEVYVQAYGGDQKLKLENEILQAEVACFSLSAGTSCAQLLSPSDLISQVPTLSHISFAPSVAIHPSKRPSEYPFKVLWTVDDCHNNPDASPPNSNPSHPPMNLAIRTSDSALISAEKYNNIRTDISLLANANLHQLPTPINNPTRHCKSIRIADVLHQLEIMHNELQLCSGHWKAEHMLMQHLNSYSMPSGPDINLKSPIANKQPRSDSMSATASATKRLRLEDTDKMDIYLEDLNLLQDTFGLTIVLSSVQPSPSQPPSQPQPPSQFYHYLHFSCNIFLQEFPSMKAAPLLIDHLTKIATTKKNPRKPSSEVTMFISHIEDADPNSPELTEDDTNAGWGHHQFTAGSLTILTVLVLWDAIGSVSTACKLILAAIKTCWVAQYMCNKQGINSESYMSDAYLNRIIDKLTDLTANHSSETQVTAQPEASTTVHLVEVVFHPL</sequence>
<feature type="compositionally biased region" description="Polar residues" evidence="1">
    <location>
        <begin position="30"/>
        <end position="47"/>
    </location>
</feature>
<protein>
    <submittedName>
        <fullName evidence="2">Uncharacterized protein</fullName>
    </submittedName>
</protein>
<proteinExistence type="predicted"/>
<feature type="region of interest" description="Disordered" evidence="1">
    <location>
        <begin position="1"/>
        <end position="48"/>
    </location>
</feature>
<dbReference type="OrthoDB" id="3247533at2759"/>
<evidence type="ECO:0000256" key="1">
    <source>
        <dbReference type="SAM" id="MobiDB-lite"/>
    </source>
</evidence>
<gene>
    <name evidence="2" type="ORF">BDZ94DRAFT_1371140</name>
</gene>
<organism evidence="2 3">
    <name type="scientific">Collybia nuda</name>
    <dbReference type="NCBI Taxonomy" id="64659"/>
    <lineage>
        <taxon>Eukaryota</taxon>
        <taxon>Fungi</taxon>
        <taxon>Dikarya</taxon>
        <taxon>Basidiomycota</taxon>
        <taxon>Agaricomycotina</taxon>
        <taxon>Agaricomycetes</taxon>
        <taxon>Agaricomycetidae</taxon>
        <taxon>Agaricales</taxon>
        <taxon>Tricholomatineae</taxon>
        <taxon>Clitocybaceae</taxon>
        <taxon>Collybia</taxon>
    </lineage>
</organism>
<keyword evidence="3" id="KW-1185">Reference proteome</keyword>
<reference evidence="2" key="1">
    <citation type="submission" date="2020-11" db="EMBL/GenBank/DDBJ databases">
        <authorList>
            <consortium name="DOE Joint Genome Institute"/>
            <person name="Ahrendt S."/>
            <person name="Riley R."/>
            <person name="Andreopoulos W."/>
            <person name="Labutti K."/>
            <person name="Pangilinan J."/>
            <person name="Ruiz-Duenas F.J."/>
            <person name="Barrasa J.M."/>
            <person name="Sanchez-Garcia M."/>
            <person name="Camarero S."/>
            <person name="Miyauchi S."/>
            <person name="Serrano A."/>
            <person name="Linde D."/>
            <person name="Babiker R."/>
            <person name="Drula E."/>
            <person name="Ayuso-Fernandez I."/>
            <person name="Pacheco R."/>
            <person name="Padilla G."/>
            <person name="Ferreira P."/>
            <person name="Barriuso J."/>
            <person name="Kellner H."/>
            <person name="Castanera R."/>
            <person name="Alfaro M."/>
            <person name="Ramirez L."/>
            <person name="Pisabarro A.G."/>
            <person name="Kuo A."/>
            <person name="Tritt A."/>
            <person name="Lipzen A."/>
            <person name="He G."/>
            <person name="Yan M."/>
            <person name="Ng V."/>
            <person name="Cullen D."/>
            <person name="Martin F."/>
            <person name="Rosso M.-N."/>
            <person name="Henrissat B."/>
            <person name="Hibbett D."/>
            <person name="Martinez A.T."/>
            <person name="Grigoriev I.V."/>
        </authorList>
    </citation>
    <scope>NUCLEOTIDE SEQUENCE</scope>
    <source>
        <strain evidence="2">CBS 247.69</strain>
    </source>
</reference>
<feature type="non-terminal residue" evidence="2">
    <location>
        <position position="505"/>
    </location>
</feature>